<name>A0A6A7VQE0_9BACT</name>
<proteinExistence type="predicted"/>
<comment type="caution">
    <text evidence="1">The sequence shown here is derived from an EMBL/GenBank/DDBJ whole genome shotgun (WGS) entry which is preliminary data.</text>
</comment>
<accession>A0A6A7VQE0</accession>
<dbReference type="AlphaFoldDB" id="A0A6A7VQE0"/>
<reference evidence="1 2" key="1">
    <citation type="submission" date="2019-09" db="EMBL/GenBank/DDBJ databases">
        <title>Distinct polysaccharide growth profiles of human intestinal Prevotella copri isolates.</title>
        <authorList>
            <person name="Fehlner-Peach H."/>
            <person name="Magnabosco C."/>
            <person name="Raghavan V."/>
            <person name="Scher J.U."/>
            <person name="Tett A."/>
            <person name="Cox L.M."/>
            <person name="Gottsegen C."/>
            <person name="Watters A."/>
            <person name="Wiltshire- Gordon J.D."/>
            <person name="Segata N."/>
            <person name="Bonneau R."/>
            <person name="Littman D.R."/>
        </authorList>
    </citation>
    <scope>NUCLEOTIDE SEQUENCE [LARGE SCALE GENOMIC DNA]</scope>
    <source>
        <strain evidence="1 2">BVe41219</strain>
    </source>
</reference>
<evidence type="ECO:0000313" key="1">
    <source>
        <dbReference type="EMBL" id="MQO56841.1"/>
    </source>
</evidence>
<sequence>MNDGRMKSKQQIFFLTKADIVKMMSMVEIRIPIEYTLMGAFKQEAIRRENTISIFSKLGHTGYANWISLDNRYMVLPLNNEVKYRIVKQRNGSFHYIVDLASNPTGVELSTGGIYDNAENVLIAGRVAVFTDSSIEAMQIYKEILRAMNKCFTKKNNIFVSQEVLSLLEDGWRLTCNYNAPCENDFK</sequence>
<dbReference type="RefSeq" id="WP_153095208.1">
    <property type="nucleotide sequence ID" value="NZ_VZAK01000076.1"/>
</dbReference>
<gene>
    <name evidence="1" type="ORF">F7D42_14315</name>
</gene>
<evidence type="ECO:0000313" key="2">
    <source>
        <dbReference type="Proteomes" id="UP000358159"/>
    </source>
</evidence>
<protein>
    <submittedName>
        <fullName evidence="1">Uncharacterized protein</fullName>
    </submittedName>
</protein>
<organism evidence="1 2">
    <name type="scientific">Segatella copri</name>
    <dbReference type="NCBI Taxonomy" id="165179"/>
    <lineage>
        <taxon>Bacteria</taxon>
        <taxon>Pseudomonadati</taxon>
        <taxon>Bacteroidota</taxon>
        <taxon>Bacteroidia</taxon>
        <taxon>Bacteroidales</taxon>
        <taxon>Prevotellaceae</taxon>
        <taxon>Segatella</taxon>
    </lineage>
</organism>
<dbReference type="EMBL" id="VZAZ01000071">
    <property type="protein sequence ID" value="MQO56841.1"/>
    <property type="molecule type" value="Genomic_DNA"/>
</dbReference>
<dbReference type="Proteomes" id="UP000358159">
    <property type="component" value="Unassembled WGS sequence"/>
</dbReference>